<evidence type="ECO:0000313" key="2">
    <source>
        <dbReference type="Proteomes" id="UP000184432"/>
    </source>
</evidence>
<dbReference type="Proteomes" id="UP000184432">
    <property type="component" value="Unassembled WGS sequence"/>
</dbReference>
<keyword evidence="2" id="KW-1185">Reference proteome</keyword>
<dbReference type="AlphaFoldDB" id="A0A1M6D807"/>
<protein>
    <submittedName>
        <fullName evidence="1">Uncharacterized protein</fullName>
    </submittedName>
</protein>
<accession>A0A1M6D807</accession>
<name>A0A1M6D807_9FLAO</name>
<organism evidence="1 2">
    <name type="scientific">Aquimarina spongiae</name>
    <dbReference type="NCBI Taxonomy" id="570521"/>
    <lineage>
        <taxon>Bacteria</taxon>
        <taxon>Pseudomonadati</taxon>
        <taxon>Bacteroidota</taxon>
        <taxon>Flavobacteriia</taxon>
        <taxon>Flavobacteriales</taxon>
        <taxon>Flavobacteriaceae</taxon>
        <taxon>Aquimarina</taxon>
    </lineage>
</organism>
<dbReference type="STRING" id="570521.SAMN04488508_102482"/>
<sequence length="45" mass="5107">MEIKKENLLKNLKSNIELKKIEMLKVLGGNQAGEGTDKTDRHNRA</sequence>
<proteinExistence type="predicted"/>
<reference evidence="2" key="1">
    <citation type="submission" date="2016-11" db="EMBL/GenBank/DDBJ databases">
        <authorList>
            <person name="Varghese N."/>
            <person name="Submissions S."/>
        </authorList>
    </citation>
    <scope>NUCLEOTIDE SEQUENCE [LARGE SCALE GENOMIC DNA]</scope>
    <source>
        <strain evidence="2">DSM 22623</strain>
    </source>
</reference>
<evidence type="ECO:0000313" key="1">
    <source>
        <dbReference type="EMBL" id="SHI69362.1"/>
    </source>
</evidence>
<dbReference type="EMBL" id="FQYP01000002">
    <property type="protein sequence ID" value="SHI69362.1"/>
    <property type="molecule type" value="Genomic_DNA"/>
</dbReference>
<dbReference type="RefSeq" id="WP_170864567.1">
    <property type="nucleotide sequence ID" value="NZ_FQYP01000002.1"/>
</dbReference>
<gene>
    <name evidence="1" type="ORF">SAMN04488508_102482</name>
</gene>